<dbReference type="HOGENOM" id="CLU_1747915_0_0_9"/>
<evidence type="ECO:0008006" key="3">
    <source>
        <dbReference type="Google" id="ProtNLM"/>
    </source>
</evidence>
<sequence>MKNINKKTGIFLGVATVISLAFAVARVAGMIKVKSKKQDRFCEFEEDDMETDDDIQFWKEEYLKEEEKQQEFRELSITALEALFKEVLFISETVKNVEEEVKKQSEYKGLLEELERGKEEIISLWEHLEALSNMREENIIEKDSIEKDRR</sequence>
<dbReference type="AlphaFoldDB" id="G9XCJ3"/>
<accession>G9XCJ3</accession>
<dbReference type="PATRIC" id="fig|796940.3.peg.994"/>
<dbReference type="Proteomes" id="UP000003379">
    <property type="component" value="Unassembled WGS sequence"/>
</dbReference>
<reference evidence="1 2" key="1">
    <citation type="submission" date="2011-08" db="EMBL/GenBank/DDBJ databases">
        <title>The Genome Sequence of Eubacteriaceae bacterium CM5.</title>
        <authorList>
            <consortium name="The Broad Institute Genome Sequencing Platform"/>
            <person name="Earl A."/>
            <person name="Ward D."/>
            <person name="Feldgarden M."/>
            <person name="Gevers D."/>
            <person name="Sizova M."/>
            <person name="Hazen A."/>
            <person name="Epstein S."/>
            <person name="Young S.K."/>
            <person name="Zeng Q."/>
            <person name="Gargeya S."/>
            <person name="Fitzgerald M."/>
            <person name="Haas B."/>
            <person name="Abouelleil A."/>
            <person name="Alvarado L."/>
            <person name="Arachchi H.M."/>
            <person name="Berlin A."/>
            <person name="Brown A."/>
            <person name="Chapman S.B."/>
            <person name="Chen Z."/>
            <person name="Dunbar C."/>
            <person name="Freedman E."/>
            <person name="Gearin G."/>
            <person name="Gellesch M."/>
            <person name="Goldberg J."/>
            <person name="Griggs A."/>
            <person name="Gujja S."/>
            <person name="Heiman D."/>
            <person name="Howarth C."/>
            <person name="Larson L."/>
            <person name="Lui A."/>
            <person name="MacDonald P.J.P."/>
            <person name="Montmayeur A."/>
            <person name="Murphy C."/>
            <person name="Neiman D."/>
            <person name="Pearson M."/>
            <person name="Priest M."/>
            <person name="Roberts A."/>
            <person name="Saif S."/>
            <person name="Shea T."/>
            <person name="Shenoy N."/>
            <person name="Sisk P."/>
            <person name="Stolte C."/>
            <person name="Sykes S."/>
            <person name="Wortman J."/>
            <person name="Nusbaum C."/>
            <person name="Birren B."/>
        </authorList>
    </citation>
    <scope>NUCLEOTIDE SEQUENCE [LARGE SCALE GENOMIC DNA]</scope>
    <source>
        <strain evidence="1 2">CM5</strain>
    </source>
</reference>
<gene>
    <name evidence="1" type="ORF">HMPREF9628_01567</name>
</gene>
<name>G9XCJ3_9FIRM</name>
<comment type="caution">
    <text evidence="1">The sequence shown here is derived from an EMBL/GenBank/DDBJ whole genome shotgun (WGS) entry which is preliminary data.</text>
</comment>
<dbReference type="EMBL" id="AFZG01000023">
    <property type="protein sequence ID" value="EHL19286.1"/>
    <property type="molecule type" value="Genomic_DNA"/>
</dbReference>
<dbReference type="RefSeq" id="WP_009529517.1">
    <property type="nucleotide sequence ID" value="NZ_JH414610.1"/>
</dbReference>
<proteinExistence type="predicted"/>
<organism evidence="1 2">
    <name type="scientific">Peptoanaerobacter stomatis</name>
    <dbReference type="NCBI Taxonomy" id="796937"/>
    <lineage>
        <taxon>Bacteria</taxon>
        <taxon>Bacillati</taxon>
        <taxon>Bacillota</taxon>
        <taxon>Clostridia</taxon>
        <taxon>Peptostreptococcales</taxon>
        <taxon>Filifactoraceae</taxon>
        <taxon>Peptoanaerobacter</taxon>
    </lineage>
</organism>
<evidence type="ECO:0000313" key="1">
    <source>
        <dbReference type="EMBL" id="EHL19286.1"/>
    </source>
</evidence>
<evidence type="ECO:0000313" key="2">
    <source>
        <dbReference type="Proteomes" id="UP000003379"/>
    </source>
</evidence>
<protein>
    <recommendedName>
        <fullName evidence="3">Stress response protein NST1</fullName>
    </recommendedName>
</protein>